<keyword evidence="1" id="KW-0812">Transmembrane</keyword>
<dbReference type="AlphaFoldDB" id="K1Z4V5"/>
<proteinExistence type="predicted"/>
<reference evidence="2" key="1">
    <citation type="journal article" date="2012" name="Science">
        <title>Fermentation, hydrogen, and sulfur metabolism in multiple uncultivated bacterial phyla.</title>
        <authorList>
            <person name="Wrighton K.C."/>
            <person name="Thomas B.C."/>
            <person name="Sharon I."/>
            <person name="Miller C.S."/>
            <person name="Castelle C.J."/>
            <person name="VerBerkmoes N.C."/>
            <person name="Wilkins M.J."/>
            <person name="Hettich R.L."/>
            <person name="Lipton M.S."/>
            <person name="Williams K.H."/>
            <person name="Long P.E."/>
            <person name="Banfield J.F."/>
        </authorList>
    </citation>
    <scope>NUCLEOTIDE SEQUENCE [LARGE SCALE GENOMIC DNA]</scope>
</reference>
<evidence type="ECO:0000256" key="1">
    <source>
        <dbReference type="SAM" id="Phobius"/>
    </source>
</evidence>
<evidence type="ECO:0000313" key="2">
    <source>
        <dbReference type="EMBL" id="EKD44316.1"/>
    </source>
</evidence>
<comment type="caution">
    <text evidence="2">The sequence shown here is derived from an EMBL/GenBank/DDBJ whole genome shotgun (WGS) entry which is preliminary data.</text>
</comment>
<keyword evidence="1" id="KW-1133">Transmembrane helix</keyword>
<keyword evidence="1" id="KW-0472">Membrane</keyword>
<feature type="transmembrane region" description="Helical" evidence="1">
    <location>
        <begin position="25"/>
        <end position="44"/>
    </location>
</feature>
<protein>
    <submittedName>
        <fullName evidence="2">Uncharacterized protein</fullName>
    </submittedName>
</protein>
<gene>
    <name evidence="2" type="ORF">ACD_71C00179G0011</name>
</gene>
<name>K1Z4V5_9BACT</name>
<sequence length="492" mass="58056">MDSSNKTINQYIKQFIIRVKKDSQFRAKTIAIAIVLLSSLYFWWHVVSSNIEQKKNVISREKQSLKTEELAVTYDENQVSEKDFSDILFTLEWVGINKELIQLAREKNDLNVSLSGSTLLWEAMGKQNTDLIQLLVERWKVDTKEEYYTVEKQLNWARDRGQKILLWKTLQMLFYQRHIADDEVLKLRSIINSIWDIAGKRALINRLDTTRDFNFIVESSYYETKYPLEIAFAENNEPLIELLLNNWAEINDSIVWNIMNRSLTIENEKTFSKYFLEYYKKSEYLKTSTLSLVSQTISKDLLDYFFKNGAKLGTNPKVINRFINVSYTLWEGNNQPVLDYLSERWLTFDEEGLKQDLISYIYDNNVDKAENILKLWVKLPITDLNWKFRGEKADKLYYATMLFLFKNWFSDCGLVRYKLQQNYKTSLSPIVCSSASMQELLDAIWNKRVKACLSWDAMVSPESENLYNLKCTKDGVLKTTWDIWKESNLTFP</sequence>
<accession>K1Z4V5</accession>
<organism evidence="2">
    <name type="scientific">uncultured bacterium</name>
    <name type="common">gcode 4</name>
    <dbReference type="NCBI Taxonomy" id="1234023"/>
    <lineage>
        <taxon>Bacteria</taxon>
        <taxon>environmental samples</taxon>
    </lineage>
</organism>
<dbReference type="EMBL" id="AMFJ01028910">
    <property type="protein sequence ID" value="EKD44316.1"/>
    <property type="molecule type" value="Genomic_DNA"/>
</dbReference>